<evidence type="ECO:0000256" key="6">
    <source>
        <dbReference type="SAM" id="Coils"/>
    </source>
</evidence>
<feature type="compositionally biased region" description="Polar residues" evidence="7">
    <location>
        <begin position="407"/>
        <end position="416"/>
    </location>
</feature>
<keyword evidence="3 5" id="KW-0863">Zinc-finger</keyword>
<dbReference type="PANTHER" id="PTHR45686:SF4">
    <property type="entry name" value="ADP-RIBOSYLATION FACTOR GTPASE ACTIVATING PROTEIN 3, ISOFORM H"/>
    <property type="match status" value="1"/>
</dbReference>
<keyword evidence="6" id="KW-0175">Coiled coil</keyword>
<evidence type="ECO:0000259" key="8">
    <source>
        <dbReference type="PROSITE" id="PS50115"/>
    </source>
</evidence>
<dbReference type="PANTHER" id="PTHR45686">
    <property type="entry name" value="ADP-RIBOSYLATION FACTOR GTPASE ACTIVATING PROTEIN 3, ISOFORM H-RELATED"/>
    <property type="match status" value="1"/>
</dbReference>
<sequence length="510" mass="57268">MEQIPDKTDISNIFKRLRNIPSNKICFDCGAKNPTWASVTYGVFICMDCSAVHRSLGVHLSFVRSTQLDTNWTWLQIRAMQIGGNSKAKEFFQHHNHTTTDAQQKYNGKVANLYREKLHNLAISAMRQHGTKPFIELNVNEPTQSPEKKEVDFFKELTAVEEETSNGNLAPLKPALDIVQNKQTGPEPSVELLSNSPSDAPKVSEIRNISLMNKTAKKGMGAKRGLGAQRIATDFKAIEREAENLAIMKEKAHQEAVKQKEIQAEEEEKKLASMRLAYQDLSLQQKKAENKIKELNPKKAEQMERLGMGFSRNPTSAFTHSATSDMKTIQQSNPQKTQSKFKDFHMDDDFEFLGYSLGPPKYGDSPFLSYSEEKETSKNNWDEKPANKPRKPLAMEREDNMQRKKTTIPSATSSGEAQKLFGNAKSISSSQMFGNERDLELERRSNLNKFESSTSISSSEYFGKPPTPESNVPNLHDIKDSVKGGVTKVAGRLSNIASGVISSIQDRYGY</sequence>
<name>A0ABY6K6V0_9ARAC</name>
<accession>A0ABY6K6V0</accession>
<evidence type="ECO:0000256" key="7">
    <source>
        <dbReference type="SAM" id="MobiDB-lite"/>
    </source>
</evidence>
<evidence type="ECO:0000313" key="10">
    <source>
        <dbReference type="Proteomes" id="UP001235939"/>
    </source>
</evidence>
<dbReference type="CDD" id="cd08959">
    <property type="entry name" value="ArfGap_ArfGap1_like"/>
    <property type="match status" value="1"/>
</dbReference>
<dbReference type="InterPro" id="IPR001164">
    <property type="entry name" value="ArfGAP_dom"/>
</dbReference>
<dbReference type="SMART" id="SM00105">
    <property type="entry name" value="ArfGap"/>
    <property type="match status" value="1"/>
</dbReference>
<feature type="compositionally biased region" description="Basic and acidic residues" evidence="7">
    <location>
        <begin position="371"/>
        <end position="386"/>
    </location>
</feature>
<feature type="domain" description="Arf-GAP" evidence="8">
    <location>
        <begin position="11"/>
        <end position="118"/>
    </location>
</feature>
<proteinExistence type="predicted"/>
<feature type="region of interest" description="Disordered" evidence="7">
    <location>
        <begin position="366"/>
        <end position="417"/>
    </location>
</feature>
<dbReference type="InterPro" id="IPR038508">
    <property type="entry name" value="ArfGAP_dom_sf"/>
</dbReference>
<reference evidence="9 10" key="1">
    <citation type="submission" date="2022-01" db="EMBL/GenBank/DDBJ databases">
        <title>A chromosomal length assembly of Cordylochernes scorpioides.</title>
        <authorList>
            <person name="Zeh D."/>
            <person name="Zeh J."/>
        </authorList>
    </citation>
    <scope>NUCLEOTIDE SEQUENCE [LARGE SCALE GENOMIC DNA]</scope>
    <source>
        <strain evidence="9">IN4F17</strain>
        <tissue evidence="9">Whole Body</tissue>
    </source>
</reference>
<evidence type="ECO:0000256" key="5">
    <source>
        <dbReference type="PROSITE-ProRule" id="PRU00288"/>
    </source>
</evidence>
<organism evidence="9 10">
    <name type="scientific">Cordylochernes scorpioides</name>
    <dbReference type="NCBI Taxonomy" id="51811"/>
    <lineage>
        <taxon>Eukaryota</taxon>
        <taxon>Metazoa</taxon>
        <taxon>Ecdysozoa</taxon>
        <taxon>Arthropoda</taxon>
        <taxon>Chelicerata</taxon>
        <taxon>Arachnida</taxon>
        <taxon>Pseudoscorpiones</taxon>
        <taxon>Cheliferoidea</taxon>
        <taxon>Chernetidae</taxon>
        <taxon>Cordylochernes</taxon>
    </lineage>
</organism>
<dbReference type="PROSITE" id="PS50115">
    <property type="entry name" value="ARFGAP"/>
    <property type="match status" value="1"/>
</dbReference>
<feature type="region of interest" description="Disordered" evidence="7">
    <location>
        <begin position="450"/>
        <end position="473"/>
    </location>
</feature>
<feature type="region of interest" description="Disordered" evidence="7">
    <location>
        <begin position="319"/>
        <end position="338"/>
    </location>
</feature>
<evidence type="ECO:0000256" key="2">
    <source>
        <dbReference type="ARBA" id="ARBA00022723"/>
    </source>
</evidence>
<keyword evidence="4" id="KW-0862">Zinc</keyword>
<evidence type="ECO:0000256" key="4">
    <source>
        <dbReference type="ARBA" id="ARBA00022833"/>
    </source>
</evidence>
<dbReference type="SUPFAM" id="SSF57863">
    <property type="entry name" value="ArfGap/RecO-like zinc finger"/>
    <property type="match status" value="1"/>
</dbReference>
<dbReference type="InterPro" id="IPR037278">
    <property type="entry name" value="ARFGAP/RecO"/>
</dbReference>
<dbReference type="PRINTS" id="PR00405">
    <property type="entry name" value="REVINTRACTNG"/>
</dbReference>
<evidence type="ECO:0000313" key="9">
    <source>
        <dbReference type="EMBL" id="UYV64315.1"/>
    </source>
</evidence>
<dbReference type="Pfam" id="PF01412">
    <property type="entry name" value="ArfGap"/>
    <property type="match status" value="1"/>
</dbReference>
<feature type="coiled-coil region" evidence="6">
    <location>
        <begin position="235"/>
        <end position="291"/>
    </location>
</feature>
<dbReference type="Gene3D" id="1.10.220.150">
    <property type="entry name" value="Arf GTPase activating protein"/>
    <property type="match status" value="1"/>
</dbReference>
<dbReference type="Proteomes" id="UP001235939">
    <property type="component" value="Chromosome 03"/>
</dbReference>
<evidence type="ECO:0000256" key="1">
    <source>
        <dbReference type="ARBA" id="ARBA00022468"/>
    </source>
</evidence>
<protein>
    <submittedName>
        <fullName evidence="9">ARFGAP2</fullName>
    </submittedName>
</protein>
<dbReference type="EMBL" id="CP092865">
    <property type="protein sequence ID" value="UYV64315.1"/>
    <property type="molecule type" value="Genomic_DNA"/>
</dbReference>
<keyword evidence="2" id="KW-0479">Metal-binding</keyword>
<feature type="compositionally biased region" description="Basic and acidic residues" evidence="7">
    <location>
        <begin position="393"/>
        <end position="402"/>
    </location>
</feature>
<gene>
    <name evidence="9" type="ORF">LAZ67_3000267</name>
</gene>
<keyword evidence="1" id="KW-0343">GTPase activation</keyword>
<evidence type="ECO:0000256" key="3">
    <source>
        <dbReference type="ARBA" id="ARBA00022771"/>
    </source>
</evidence>
<keyword evidence="10" id="KW-1185">Reference proteome</keyword>